<keyword evidence="8" id="KW-0119">Carbohydrate metabolism</keyword>
<dbReference type="PRINTS" id="PR00734">
    <property type="entry name" value="GLHYDRLASE7"/>
</dbReference>
<evidence type="ECO:0000256" key="2">
    <source>
        <dbReference type="ARBA" id="ARBA00006044"/>
    </source>
</evidence>
<dbReference type="PROSITE" id="PS51164">
    <property type="entry name" value="CBM1_2"/>
    <property type="match status" value="1"/>
</dbReference>
<dbReference type="CDD" id="cd07999">
    <property type="entry name" value="GH7_CBH_EG"/>
    <property type="match status" value="1"/>
</dbReference>
<dbReference type="Gene3D" id="2.70.100.10">
    <property type="entry name" value="Glycoside hydrolase, family 7, domain"/>
    <property type="match status" value="1"/>
</dbReference>
<evidence type="ECO:0000256" key="7">
    <source>
        <dbReference type="ARBA" id="ARBA00023180"/>
    </source>
</evidence>
<dbReference type="FunFam" id="2.70.100.10:FF:000001">
    <property type="entry name" value="Glucanase"/>
    <property type="match status" value="1"/>
</dbReference>
<dbReference type="SUPFAM" id="SSF49899">
    <property type="entry name" value="Concanavalin A-like lectins/glucanases"/>
    <property type="match status" value="1"/>
</dbReference>
<evidence type="ECO:0000256" key="1">
    <source>
        <dbReference type="ARBA" id="ARBA00001641"/>
    </source>
</evidence>
<dbReference type="SMART" id="SM00236">
    <property type="entry name" value="fCBD"/>
    <property type="match status" value="1"/>
</dbReference>
<dbReference type="GO" id="GO:0030245">
    <property type="term" value="P:cellulose catabolic process"/>
    <property type="evidence" value="ECO:0007669"/>
    <property type="project" value="UniProtKB-KW"/>
</dbReference>
<feature type="signal peptide" evidence="12">
    <location>
        <begin position="1"/>
        <end position="18"/>
    </location>
</feature>
<evidence type="ECO:0000256" key="11">
    <source>
        <dbReference type="RuleBase" id="RU361164"/>
    </source>
</evidence>
<dbReference type="SUPFAM" id="SSF57180">
    <property type="entry name" value="Cellulose-binding domain"/>
    <property type="match status" value="1"/>
</dbReference>
<proteinExistence type="inferred from homology"/>
<dbReference type="Proteomes" id="UP000076532">
    <property type="component" value="Unassembled WGS sequence"/>
</dbReference>
<keyword evidence="6" id="KW-1015">Disulfide bond</keyword>
<comment type="catalytic activity">
    <reaction evidence="1">
        <text>Hydrolysis of (1-&gt;4)-beta-D-glucosidic linkages in cellulose and cellotetraose, releasing cellobiose from the non-reducing ends of the chains.</text>
        <dbReference type="EC" id="3.2.1.91"/>
    </reaction>
</comment>
<dbReference type="GO" id="GO:0016162">
    <property type="term" value="F:cellulose 1,4-beta-cellobiosidase activity"/>
    <property type="evidence" value="ECO:0007669"/>
    <property type="project" value="UniProtKB-EC"/>
</dbReference>
<dbReference type="PANTHER" id="PTHR33753">
    <property type="entry name" value="1,4-BETA-D-GLUCAN CELLOBIOHYDROLASE B"/>
    <property type="match status" value="1"/>
</dbReference>
<evidence type="ECO:0000256" key="5">
    <source>
        <dbReference type="ARBA" id="ARBA00023001"/>
    </source>
</evidence>
<keyword evidence="15" id="KW-1185">Reference proteome</keyword>
<reference evidence="14 15" key="1">
    <citation type="journal article" date="2016" name="Mol. Biol. Evol.">
        <title>Comparative Genomics of Early-Diverging Mushroom-Forming Fungi Provides Insights into the Origins of Lignocellulose Decay Capabilities.</title>
        <authorList>
            <person name="Nagy L.G."/>
            <person name="Riley R."/>
            <person name="Tritt A."/>
            <person name="Adam C."/>
            <person name="Daum C."/>
            <person name="Floudas D."/>
            <person name="Sun H."/>
            <person name="Yadav J.S."/>
            <person name="Pangilinan J."/>
            <person name="Larsson K.H."/>
            <person name="Matsuura K."/>
            <person name="Barry K."/>
            <person name="Labutti K."/>
            <person name="Kuo R."/>
            <person name="Ohm R.A."/>
            <person name="Bhattacharya S.S."/>
            <person name="Shirouzu T."/>
            <person name="Yoshinaga Y."/>
            <person name="Martin F.M."/>
            <person name="Grigoriev I.V."/>
            <person name="Hibbett D.S."/>
        </authorList>
    </citation>
    <scope>NUCLEOTIDE SEQUENCE [LARGE SCALE GENOMIC DNA]</scope>
    <source>
        <strain evidence="14 15">CBS 109695</strain>
    </source>
</reference>
<feature type="domain" description="CBM1" evidence="13">
    <location>
        <begin position="478"/>
        <end position="514"/>
    </location>
</feature>
<dbReference type="OrthoDB" id="412382at2759"/>
<dbReference type="EMBL" id="KV417499">
    <property type="protein sequence ID" value="KZP29345.1"/>
    <property type="molecule type" value="Genomic_DNA"/>
</dbReference>
<accession>A0A166SE79</accession>
<dbReference type="InterPro" id="IPR001722">
    <property type="entry name" value="Glyco_hydro_7"/>
</dbReference>
<feature type="chain" id="PRO_5007879521" description="Glucanase" evidence="12">
    <location>
        <begin position="19"/>
        <end position="514"/>
    </location>
</feature>
<protein>
    <recommendedName>
        <fullName evidence="11">Glucanase</fullName>
        <ecNumber evidence="11">3.2.1.-</ecNumber>
    </recommendedName>
</protein>
<dbReference type="STRING" id="436010.A0A166SE79"/>
<dbReference type="Pfam" id="PF00840">
    <property type="entry name" value="Glyco_hydro_7"/>
    <property type="match status" value="1"/>
</dbReference>
<evidence type="ECO:0000256" key="12">
    <source>
        <dbReference type="SAM" id="SignalP"/>
    </source>
</evidence>
<evidence type="ECO:0000259" key="13">
    <source>
        <dbReference type="PROSITE" id="PS51164"/>
    </source>
</evidence>
<evidence type="ECO:0000256" key="9">
    <source>
        <dbReference type="ARBA" id="ARBA00023295"/>
    </source>
</evidence>
<evidence type="ECO:0000313" key="15">
    <source>
        <dbReference type="Proteomes" id="UP000076532"/>
    </source>
</evidence>
<dbReference type="GO" id="GO:0030248">
    <property type="term" value="F:cellulose binding"/>
    <property type="evidence" value="ECO:0007669"/>
    <property type="project" value="InterPro"/>
</dbReference>
<gene>
    <name evidence="14" type="ORF">FIBSPDRAFT_778802</name>
</gene>
<dbReference type="InterPro" id="IPR035971">
    <property type="entry name" value="CBD_sf"/>
</dbReference>
<dbReference type="Pfam" id="PF00734">
    <property type="entry name" value="CBM_1"/>
    <property type="match status" value="1"/>
</dbReference>
<comment type="similarity">
    <text evidence="2 11">Belongs to the glycosyl hydrolase 7 (cellulase C) family.</text>
</comment>
<dbReference type="EC" id="3.2.1.-" evidence="11"/>
<keyword evidence="7" id="KW-0325">Glycoprotein</keyword>
<keyword evidence="10 11" id="KW-0624">Polysaccharide degradation</keyword>
<dbReference type="InterPro" id="IPR013320">
    <property type="entry name" value="ConA-like_dom_sf"/>
</dbReference>
<keyword evidence="3 12" id="KW-0732">Signal</keyword>
<dbReference type="InterPro" id="IPR000254">
    <property type="entry name" value="CBD"/>
</dbReference>
<evidence type="ECO:0000256" key="3">
    <source>
        <dbReference type="ARBA" id="ARBA00022729"/>
    </source>
</evidence>
<dbReference type="PANTHER" id="PTHR33753:SF2">
    <property type="entry name" value="GLYCOSIDE HYDROLASE FAMILY 7 PROTEIN"/>
    <property type="match status" value="1"/>
</dbReference>
<evidence type="ECO:0000313" key="14">
    <source>
        <dbReference type="EMBL" id="KZP29345.1"/>
    </source>
</evidence>
<organism evidence="14 15">
    <name type="scientific">Athelia psychrophila</name>
    <dbReference type="NCBI Taxonomy" id="1759441"/>
    <lineage>
        <taxon>Eukaryota</taxon>
        <taxon>Fungi</taxon>
        <taxon>Dikarya</taxon>
        <taxon>Basidiomycota</taxon>
        <taxon>Agaricomycotina</taxon>
        <taxon>Agaricomycetes</taxon>
        <taxon>Agaricomycetidae</taxon>
        <taxon>Atheliales</taxon>
        <taxon>Atheliaceae</taxon>
        <taxon>Athelia</taxon>
    </lineage>
</organism>
<evidence type="ECO:0000256" key="8">
    <source>
        <dbReference type="ARBA" id="ARBA00023277"/>
    </source>
</evidence>
<dbReference type="GO" id="GO:0005576">
    <property type="term" value="C:extracellular region"/>
    <property type="evidence" value="ECO:0007669"/>
    <property type="project" value="InterPro"/>
</dbReference>
<evidence type="ECO:0000256" key="6">
    <source>
        <dbReference type="ARBA" id="ARBA00023157"/>
    </source>
</evidence>
<keyword evidence="5 11" id="KW-0136">Cellulose degradation</keyword>
<evidence type="ECO:0000256" key="10">
    <source>
        <dbReference type="ARBA" id="ARBA00023326"/>
    </source>
</evidence>
<dbReference type="AlphaFoldDB" id="A0A166SE79"/>
<sequence>MFPTGTLLALSFLTAVRAQQIGTSLAEVHPTLTWETCTASGTCTTNTGQVVLDANWRWTHNSAFTNCYTGNEWDTTICTSPTVCAAECALDGADYSGTYGVTATGNALKLDFVTTSTQANIGSRLYLMASTTDYEIFKPLNMEFTFDVDVSQLPCGLNGALYFSEMSADGGLAAYSGNKAGAKYGTGYCDSQCPRDIKFINGVANIVDWNATSINSGTGSLGSCCSEMDIWEANSVSAAFTPHPCSVTGQTECTGDACGSPSRYSGVCDPDGCDFNSYRMGNTGFYGPSKTVDTTKPFTVVTQFVTSDNTSTGTLTAIKRLYVQNGVVIQNSQSTVSGVTGNDITTAFCDAQKTAFGDTNSFDTKGGLPVMGESLGRGAVLVLSIWDDYDVNMLWLDSDYPTTSSASTPGIARGTCATTSGVPATVEAQDPGAYVIYSNIKFGPIGSTYGTTSTGTTTTSSVKATTATSTTTSSAAGATQSKYGQCGGTSYSGPTICATGSTCTLSTVYYSQCL</sequence>
<dbReference type="InterPro" id="IPR037019">
    <property type="entry name" value="Glyco_hydro_7_sf"/>
</dbReference>
<evidence type="ECO:0000256" key="4">
    <source>
        <dbReference type="ARBA" id="ARBA00022801"/>
    </source>
</evidence>
<name>A0A166SE79_9AGAM</name>
<keyword evidence="9 11" id="KW-0326">Glycosidase</keyword>
<keyword evidence="4 11" id="KW-0378">Hydrolase</keyword>